<evidence type="ECO:0000259" key="1">
    <source>
        <dbReference type="PROSITE" id="PS50943"/>
    </source>
</evidence>
<gene>
    <name evidence="2" type="ORF">O1433_05000</name>
</gene>
<comment type="caution">
    <text evidence="2">The sequence shown here is derived from an EMBL/GenBank/DDBJ whole genome shotgun (WGS) entry which is preliminary data.</text>
</comment>
<dbReference type="PROSITE" id="PS50943">
    <property type="entry name" value="HTH_CROC1"/>
    <property type="match status" value="1"/>
</dbReference>
<feature type="domain" description="HTH cro/C1-type" evidence="1">
    <location>
        <begin position="7"/>
        <end position="61"/>
    </location>
</feature>
<proteinExistence type="predicted"/>
<accession>A0A9Q4P8Y5</accession>
<name>A0A9Q4P8Y5_BACFG</name>
<organism evidence="2 3">
    <name type="scientific">Bacteroides fragilis</name>
    <dbReference type="NCBI Taxonomy" id="817"/>
    <lineage>
        <taxon>Bacteria</taxon>
        <taxon>Pseudomonadati</taxon>
        <taxon>Bacteroidota</taxon>
        <taxon>Bacteroidia</taxon>
        <taxon>Bacteroidales</taxon>
        <taxon>Bacteroidaceae</taxon>
        <taxon>Bacteroides</taxon>
    </lineage>
</organism>
<dbReference type="SUPFAM" id="SSF47413">
    <property type="entry name" value="lambda repressor-like DNA-binding domains"/>
    <property type="match status" value="1"/>
</dbReference>
<reference evidence="2" key="1">
    <citation type="submission" date="2022-12" db="EMBL/GenBank/DDBJ databases">
        <title>Development of a Multilocus Sequence Typing Scheme for Bacteroides fragilis Based on Whole Genome Sequencing Data and Clinical Application.</title>
        <authorList>
            <person name="Nielsen F.D."/>
            <person name="Justesen U.S."/>
        </authorList>
    </citation>
    <scope>NUCLEOTIDE SEQUENCE</scope>
    <source>
        <strain evidence="2">BF_AM_ODE_DK_2015_4</strain>
    </source>
</reference>
<dbReference type="SMART" id="SM00530">
    <property type="entry name" value="HTH_XRE"/>
    <property type="match status" value="1"/>
</dbReference>
<evidence type="ECO:0000313" key="3">
    <source>
        <dbReference type="Proteomes" id="UP001079672"/>
    </source>
</evidence>
<dbReference type="Pfam" id="PF01381">
    <property type="entry name" value="HTH_3"/>
    <property type="match status" value="1"/>
</dbReference>
<dbReference type="EMBL" id="JAPTZU010000002">
    <property type="protein sequence ID" value="MCZ2686857.1"/>
    <property type="molecule type" value="Genomic_DNA"/>
</dbReference>
<protein>
    <submittedName>
        <fullName evidence="2">Helix-turn-helix transcriptional regulator</fullName>
    </submittedName>
</protein>
<dbReference type="RefSeq" id="WP_032540712.1">
    <property type="nucleotide sequence ID" value="NZ_CP037440.1"/>
</dbReference>
<dbReference type="InterPro" id="IPR010982">
    <property type="entry name" value="Lambda_DNA-bd_dom_sf"/>
</dbReference>
<dbReference type="Proteomes" id="UP001079672">
    <property type="component" value="Unassembled WGS sequence"/>
</dbReference>
<dbReference type="GO" id="GO:0003677">
    <property type="term" value="F:DNA binding"/>
    <property type="evidence" value="ECO:0007669"/>
    <property type="project" value="InterPro"/>
</dbReference>
<evidence type="ECO:0000313" key="2">
    <source>
        <dbReference type="EMBL" id="MCZ2686857.1"/>
    </source>
</evidence>
<dbReference type="CDD" id="cd00093">
    <property type="entry name" value="HTH_XRE"/>
    <property type="match status" value="1"/>
</dbReference>
<dbReference type="InterPro" id="IPR001387">
    <property type="entry name" value="Cro/C1-type_HTH"/>
</dbReference>
<sequence>MNIGIIIKERRNVLNITQEYLSDMSGVGLRTIGQIEKGQGNPSLATLSKIADILGMEVVLQLKKAGVK</sequence>
<dbReference type="AlphaFoldDB" id="A0A9Q4P8Y5"/>
<dbReference type="Gene3D" id="1.10.260.40">
    <property type="entry name" value="lambda repressor-like DNA-binding domains"/>
    <property type="match status" value="1"/>
</dbReference>